<evidence type="ECO:0000256" key="1">
    <source>
        <dbReference type="ARBA" id="ARBA00004613"/>
    </source>
</evidence>
<dbReference type="GO" id="GO:0005615">
    <property type="term" value="C:extracellular space"/>
    <property type="evidence" value="ECO:0007669"/>
    <property type="project" value="TreeGrafter"/>
</dbReference>
<dbReference type="GO" id="GO:0090090">
    <property type="term" value="P:negative regulation of canonical Wnt signaling pathway"/>
    <property type="evidence" value="ECO:0007669"/>
    <property type="project" value="TreeGrafter"/>
</dbReference>
<feature type="signal peptide" evidence="9">
    <location>
        <begin position="1"/>
        <end position="18"/>
    </location>
</feature>
<dbReference type="InterPro" id="IPR039863">
    <property type="entry name" value="DKK1-4"/>
</dbReference>
<dbReference type="InParanoid" id="L5KDY8"/>
<evidence type="ECO:0000313" key="11">
    <source>
        <dbReference type="EMBL" id="ELK08723.1"/>
    </source>
</evidence>
<keyword evidence="6 9" id="KW-0732">Signal</keyword>
<feature type="domain" description="Dickkopf N-terminal cysteine-rich" evidence="10">
    <location>
        <begin position="40"/>
        <end position="91"/>
    </location>
</feature>
<organism evidence="11 12">
    <name type="scientific">Pteropus alecto</name>
    <name type="common">Black flying fox</name>
    <dbReference type="NCBI Taxonomy" id="9402"/>
    <lineage>
        <taxon>Eukaryota</taxon>
        <taxon>Metazoa</taxon>
        <taxon>Chordata</taxon>
        <taxon>Craniata</taxon>
        <taxon>Vertebrata</taxon>
        <taxon>Euteleostomi</taxon>
        <taxon>Mammalia</taxon>
        <taxon>Eutheria</taxon>
        <taxon>Laurasiatheria</taxon>
        <taxon>Chiroptera</taxon>
        <taxon>Yinpterochiroptera</taxon>
        <taxon>Pteropodoidea</taxon>
        <taxon>Pteropodidae</taxon>
        <taxon>Pteropodinae</taxon>
        <taxon>Pteropus</taxon>
    </lineage>
</organism>
<proteinExistence type="inferred from homology"/>
<evidence type="ECO:0000256" key="6">
    <source>
        <dbReference type="ARBA" id="ARBA00022729"/>
    </source>
</evidence>
<comment type="similarity">
    <text evidence="2">Belongs to the dickkopf family.</text>
</comment>
<dbReference type="FunCoup" id="L5KDY8">
    <property type="interactions" value="2"/>
</dbReference>
<keyword evidence="7" id="KW-1015">Disulfide bond</keyword>
<evidence type="ECO:0000256" key="4">
    <source>
        <dbReference type="ARBA" id="ARBA00022525"/>
    </source>
</evidence>
<evidence type="ECO:0000256" key="3">
    <source>
        <dbReference type="ARBA" id="ARBA00022473"/>
    </source>
</evidence>
<keyword evidence="5" id="KW-0879">Wnt signaling pathway</keyword>
<gene>
    <name evidence="11" type="ORF">PAL_GLEAN10021535</name>
</gene>
<protein>
    <submittedName>
        <fullName evidence="11">Dickkopf-related protein 4</fullName>
    </submittedName>
</protein>
<keyword evidence="12" id="KW-1185">Reference proteome</keyword>
<dbReference type="PANTHER" id="PTHR12113:SF10">
    <property type="entry name" value="DICKKOPF-RELATED PROTEIN 4"/>
    <property type="match status" value="1"/>
</dbReference>
<keyword evidence="3" id="KW-0217">Developmental protein</keyword>
<dbReference type="GO" id="GO:0048019">
    <property type="term" value="F:receptor antagonist activity"/>
    <property type="evidence" value="ECO:0007669"/>
    <property type="project" value="TreeGrafter"/>
</dbReference>
<evidence type="ECO:0000256" key="9">
    <source>
        <dbReference type="SAM" id="SignalP"/>
    </source>
</evidence>
<keyword evidence="4" id="KW-0964">Secreted</keyword>
<dbReference type="STRING" id="9402.L5KDY8"/>
<dbReference type="Pfam" id="PF04706">
    <property type="entry name" value="Dickkopf_N"/>
    <property type="match status" value="1"/>
</dbReference>
<name>L5KDY8_PTEAL</name>
<sequence>MVVVALLGLSWFFAPLGALVLDFNNIKSSADLQGARKGSQCLSDNDCNTRKFCLKPQDEKPFCATCRGVRRRCQRNAMCCPGTRCMNDVCTTMEDATPILERQIDVHDDIDIKGTTKPPIQENKPKRKPNIKKSQGSKGDVHAVSILCGLLSSIPRLYPSSSAPMCHSPHSLLRPMFILLQDKREKAVLELSTVDLDFVVLVISGLKFVNQSYWRDRSALGEGIKKLLKLQKSSSAVTVVLGSYVEVK</sequence>
<dbReference type="Proteomes" id="UP000010552">
    <property type="component" value="Unassembled WGS sequence"/>
</dbReference>
<feature type="chain" id="PRO_5003969069" evidence="9">
    <location>
        <begin position="19"/>
        <end position="248"/>
    </location>
</feature>
<feature type="region of interest" description="Disordered" evidence="8">
    <location>
        <begin position="111"/>
        <end position="138"/>
    </location>
</feature>
<comment type="subcellular location">
    <subcellularLocation>
        <location evidence="1">Secreted</location>
    </subcellularLocation>
</comment>
<accession>L5KDY8</accession>
<evidence type="ECO:0000256" key="5">
    <source>
        <dbReference type="ARBA" id="ARBA00022687"/>
    </source>
</evidence>
<reference evidence="12" key="1">
    <citation type="journal article" date="2013" name="Science">
        <title>Comparative analysis of bat genomes provides insight into the evolution of flight and immunity.</title>
        <authorList>
            <person name="Zhang G."/>
            <person name="Cowled C."/>
            <person name="Shi Z."/>
            <person name="Huang Z."/>
            <person name="Bishop-Lilly K.A."/>
            <person name="Fang X."/>
            <person name="Wynne J.W."/>
            <person name="Xiong Z."/>
            <person name="Baker M.L."/>
            <person name="Zhao W."/>
            <person name="Tachedjian M."/>
            <person name="Zhu Y."/>
            <person name="Zhou P."/>
            <person name="Jiang X."/>
            <person name="Ng J."/>
            <person name="Yang L."/>
            <person name="Wu L."/>
            <person name="Xiao J."/>
            <person name="Feng Y."/>
            <person name="Chen Y."/>
            <person name="Sun X."/>
            <person name="Zhang Y."/>
            <person name="Marsh G.A."/>
            <person name="Crameri G."/>
            <person name="Broder C.C."/>
            <person name="Frey K.G."/>
            <person name="Wang L.F."/>
            <person name="Wang J."/>
        </authorList>
    </citation>
    <scope>NUCLEOTIDE SEQUENCE [LARGE SCALE GENOMIC DNA]</scope>
</reference>
<evidence type="ECO:0000256" key="8">
    <source>
        <dbReference type="SAM" id="MobiDB-lite"/>
    </source>
</evidence>
<evidence type="ECO:0000256" key="2">
    <source>
        <dbReference type="ARBA" id="ARBA00010842"/>
    </source>
</evidence>
<evidence type="ECO:0000259" key="10">
    <source>
        <dbReference type="Pfam" id="PF04706"/>
    </source>
</evidence>
<dbReference type="GO" id="GO:0039706">
    <property type="term" value="F:co-receptor binding"/>
    <property type="evidence" value="ECO:0007669"/>
    <property type="project" value="TreeGrafter"/>
</dbReference>
<dbReference type="eggNOG" id="KOG1218">
    <property type="taxonomic scope" value="Eukaryota"/>
</dbReference>
<evidence type="ECO:0000256" key="7">
    <source>
        <dbReference type="ARBA" id="ARBA00023157"/>
    </source>
</evidence>
<dbReference type="AlphaFoldDB" id="L5KDY8"/>
<dbReference type="GO" id="GO:0016055">
    <property type="term" value="P:Wnt signaling pathway"/>
    <property type="evidence" value="ECO:0007669"/>
    <property type="project" value="UniProtKB-KW"/>
</dbReference>
<dbReference type="CDD" id="cd23013">
    <property type="entry name" value="Dkk4_Cys1"/>
    <property type="match status" value="1"/>
</dbReference>
<dbReference type="EMBL" id="KB030862">
    <property type="protein sequence ID" value="ELK08723.1"/>
    <property type="molecule type" value="Genomic_DNA"/>
</dbReference>
<dbReference type="InterPro" id="IPR006796">
    <property type="entry name" value="Dickkopf_N"/>
</dbReference>
<dbReference type="PANTHER" id="PTHR12113">
    <property type="entry name" value="DICKKOPF3-LIKE 3"/>
    <property type="match status" value="1"/>
</dbReference>
<evidence type="ECO:0000313" key="12">
    <source>
        <dbReference type="Proteomes" id="UP000010552"/>
    </source>
</evidence>